<comment type="caution">
    <text evidence="2">The sequence shown here is derived from an EMBL/GenBank/DDBJ whole genome shotgun (WGS) entry which is preliminary data.</text>
</comment>
<dbReference type="Gene3D" id="3.30.420.10">
    <property type="entry name" value="Ribonuclease H-like superfamily/Ribonuclease H"/>
    <property type="match status" value="1"/>
</dbReference>
<dbReference type="AlphaFoldDB" id="A0AAV4JWL2"/>
<organism evidence="2 3">
    <name type="scientific">Elysia marginata</name>
    <dbReference type="NCBI Taxonomy" id="1093978"/>
    <lineage>
        <taxon>Eukaryota</taxon>
        <taxon>Metazoa</taxon>
        <taxon>Spiralia</taxon>
        <taxon>Lophotrochozoa</taxon>
        <taxon>Mollusca</taxon>
        <taxon>Gastropoda</taxon>
        <taxon>Heterobranchia</taxon>
        <taxon>Euthyneura</taxon>
        <taxon>Panpulmonata</taxon>
        <taxon>Sacoglossa</taxon>
        <taxon>Placobranchoidea</taxon>
        <taxon>Plakobranchidae</taxon>
        <taxon>Elysia</taxon>
    </lineage>
</organism>
<proteinExistence type="predicted"/>
<evidence type="ECO:0000313" key="3">
    <source>
        <dbReference type="Proteomes" id="UP000762676"/>
    </source>
</evidence>
<dbReference type="GO" id="GO:0003676">
    <property type="term" value="F:nucleic acid binding"/>
    <property type="evidence" value="ECO:0007669"/>
    <property type="project" value="InterPro"/>
</dbReference>
<reference evidence="2 3" key="1">
    <citation type="journal article" date="2021" name="Elife">
        <title>Chloroplast acquisition without the gene transfer in kleptoplastic sea slugs, Plakobranchus ocellatus.</title>
        <authorList>
            <person name="Maeda T."/>
            <person name="Takahashi S."/>
            <person name="Yoshida T."/>
            <person name="Shimamura S."/>
            <person name="Takaki Y."/>
            <person name="Nagai Y."/>
            <person name="Toyoda A."/>
            <person name="Suzuki Y."/>
            <person name="Arimoto A."/>
            <person name="Ishii H."/>
            <person name="Satoh N."/>
            <person name="Nishiyama T."/>
            <person name="Hasebe M."/>
            <person name="Maruyama T."/>
            <person name="Minagawa J."/>
            <person name="Obokata J."/>
            <person name="Shigenobu S."/>
        </authorList>
    </citation>
    <scope>NUCLEOTIDE SEQUENCE [LARGE SCALE GENOMIC DNA]</scope>
</reference>
<evidence type="ECO:0000256" key="1">
    <source>
        <dbReference type="SAM" id="Phobius"/>
    </source>
</evidence>
<dbReference type="Proteomes" id="UP000762676">
    <property type="component" value="Unassembled WGS sequence"/>
</dbReference>
<sequence>MTACQEEKQSTVDSYIDTLKRLRARILRVRPDMDILEMSSFSTTKLDPTQASEQGRPHKHQNKGDNHLVWMGYSTTSIVLAWFGSLYHLFGPMKQGLRGKHYEDNEEVKNSVKTWQKEQPIQILRGWNTYRTLIKRWNVALERGGDYVEKKKFNPHKISFILMYFGVLSTRRSQTTHKKVLLFDSPSYLVSGCISSFIPNFYNKVLETIW</sequence>
<dbReference type="EMBL" id="BMAT01010453">
    <property type="protein sequence ID" value="GFS27152.1"/>
    <property type="molecule type" value="Genomic_DNA"/>
</dbReference>
<keyword evidence="1" id="KW-0812">Transmembrane</keyword>
<keyword evidence="3" id="KW-1185">Reference proteome</keyword>
<protein>
    <submittedName>
        <fullName evidence="2">Histone-lysine N-methyltransferase SETMAR</fullName>
    </submittedName>
</protein>
<keyword evidence="1" id="KW-0472">Membrane</keyword>
<name>A0AAV4JWL2_9GAST</name>
<feature type="transmembrane region" description="Helical" evidence="1">
    <location>
        <begin position="68"/>
        <end position="90"/>
    </location>
</feature>
<keyword evidence="1" id="KW-1133">Transmembrane helix</keyword>
<dbReference type="InterPro" id="IPR036397">
    <property type="entry name" value="RNaseH_sf"/>
</dbReference>
<gene>
    <name evidence="2" type="ORF">ElyMa_005240700</name>
</gene>
<accession>A0AAV4JWL2</accession>
<evidence type="ECO:0000313" key="2">
    <source>
        <dbReference type="EMBL" id="GFS27152.1"/>
    </source>
</evidence>